<dbReference type="Pfam" id="PF13521">
    <property type="entry name" value="AAA_28"/>
    <property type="match status" value="1"/>
</dbReference>
<evidence type="ECO:0000313" key="3">
    <source>
        <dbReference type="Proteomes" id="UP000662088"/>
    </source>
</evidence>
<evidence type="ECO:0000259" key="1">
    <source>
        <dbReference type="Pfam" id="PF13521"/>
    </source>
</evidence>
<organism evidence="2 3">
    <name type="scientific">Clostridium lentum</name>
    <dbReference type="NCBI Taxonomy" id="2763037"/>
    <lineage>
        <taxon>Bacteria</taxon>
        <taxon>Bacillati</taxon>
        <taxon>Bacillota</taxon>
        <taxon>Clostridia</taxon>
        <taxon>Eubacteriales</taxon>
        <taxon>Clostridiaceae</taxon>
        <taxon>Clostridium</taxon>
    </lineage>
</organism>
<comment type="caution">
    <text evidence="2">The sequence shown here is derived from an EMBL/GenBank/DDBJ whole genome shotgun (WGS) entry which is preliminary data.</text>
</comment>
<dbReference type="Proteomes" id="UP000662088">
    <property type="component" value="Unassembled WGS sequence"/>
</dbReference>
<keyword evidence="2" id="KW-0067">ATP-binding</keyword>
<protein>
    <submittedName>
        <fullName evidence="2">ATP-binding protein</fullName>
    </submittedName>
</protein>
<evidence type="ECO:0000313" key="2">
    <source>
        <dbReference type="EMBL" id="MBC5638920.1"/>
    </source>
</evidence>
<keyword evidence="3" id="KW-1185">Reference proteome</keyword>
<keyword evidence="2" id="KW-0547">Nucleotide-binding</keyword>
<dbReference type="InterPro" id="IPR027417">
    <property type="entry name" value="P-loop_NTPase"/>
</dbReference>
<name>A0A8I0DMB3_9CLOT</name>
<proteinExistence type="predicted"/>
<dbReference type="RefSeq" id="WP_022212232.1">
    <property type="nucleotide sequence ID" value="NZ_JACOOQ010000001.1"/>
</dbReference>
<reference evidence="2" key="1">
    <citation type="submission" date="2020-08" db="EMBL/GenBank/DDBJ databases">
        <title>Genome public.</title>
        <authorList>
            <person name="Liu C."/>
            <person name="Sun Q."/>
        </authorList>
    </citation>
    <scope>NUCLEOTIDE SEQUENCE</scope>
    <source>
        <strain evidence="2">NSJ-42</strain>
    </source>
</reference>
<dbReference type="InterPro" id="IPR038727">
    <property type="entry name" value="NadR/Ttd14_AAA_dom"/>
</dbReference>
<dbReference type="AlphaFoldDB" id="A0A8I0DMB3"/>
<accession>A0A8I0DMB3</accession>
<dbReference type="SUPFAM" id="SSF52540">
    <property type="entry name" value="P-loop containing nucleoside triphosphate hydrolases"/>
    <property type="match status" value="1"/>
</dbReference>
<dbReference type="Gene3D" id="3.40.50.300">
    <property type="entry name" value="P-loop containing nucleotide triphosphate hydrolases"/>
    <property type="match status" value="1"/>
</dbReference>
<sequence length="200" mass="22841">MPTRIAILGGPRCGKTTLIQQLYVDLKIRDLDVGVATEYSTDYLRDKGMIETISEQYGIYLGQLHLEKSLDCHQYAITDYATFVPYIYGRLMLGDKIRSKKEIEILNDLYSLAIRDLPQYDYIFFVPREFGYKKDGVRWQDEEVAKAVDKAILGFLDAENVKYSVITGSTKERSEAIMKIVGINNPVVQPIKLTEVKNAK</sequence>
<dbReference type="GO" id="GO:0005524">
    <property type="term" value="F:ATP binding"/>
    <property type="evidence" value="ECO:0007669"/>
    <property type="project" value="UniProtKB-KW"/>
</dbReference>
<feature type="domain" description="NadR/Ttd14 AAA" evidence="1">
    <location>
        <begin position="4"/>
        <end position="173"/>
    </location>
</feature>
<dbReference type="EMBL" id="JACOOQ010000001">
    <property type="protein sequence ID" value="MBC5638920.1"/>
    <property type="molecule type" value="Genomic_DNA"/>
</dbReference>
<gene>
    <name evidence="2" type="ORF">H8R92_00465</name>
</gene>